<dbReference type="InterPro" id="IPR029787">
    <property type="entry name" value="Nucleotide_cyclase"/>
</dbReference>
<dbReference type="CDD" id="cd01948">
    <property type="entry name" value="EAL"/>
    <property type="match status" value="1"/>
</dbReference>
<keyword evidence="6" id="KW-0812">Transmembrane</keyword>
<dbReference type="SMART" id="SM00052">
    <property type="entry name" value="EAL"/>
    <property type="match status" value="1"/>
</dbReference>
<dbReference type="NCBIfam" id="TIGR00254">
    <property type="entry name" value="GGDEF"/>
    <property type="match status" value="1"/>
</dbReference>
<dbReference type="InterPro" id="IPR035965">
    <property type="entry name" value="PAS-like_dom_sf"/>
</dbReference>
<feature type="domain" description="GGDEF" evidence="10">
    <location>
        <begin position="893"/>
        <end position="1030"/>
    </location>
</feature>
<dbReference type="Pfam" id="PF00563">
    <property type="entry name" value="EAL"/>
    <property type="match status" value="1"/>
</dbReference>
<dbReference type="PROSITE" id="PS50113">
    <property type="entry name" value="PAC"/>
    <property type="match status" value="3"/>
</dbReference>
<keyword evidence="6" id="KW-0472">Membrane</keyword>
<dbReference type="Gene3D" id="3.30.70.270">
    <property type="match status" value="1"/>
</dbReference>
<evidence type="ECO:0000256" key="6">
    <source>
        <dbReference type="SAM" id="Phobius"/>
    </source>
</evidence>
<dbReference type="SUPFAM" id="SSF55785">
    <property type="entry name" value="PYP-like sensor domain (PAS domain)"/>
    <property type="match status" value="3"/>
</dbReference>
<dbReference type="SMART" id="SM00267">
    <property type="entry name" value="GGDEF"/>
    <property type="match status" value="1"/>
</dbReference>
<comment type="subcellular location">
    <subcellularLocation>
        <location evidence="2">Cell inner membrane</location>
    </subcellularLocation>
</comment>
<dbReference type="EC" id="3.1.4.52" evidence="3"/>
<feature type="domain" description="PAC" evidence="8">
    <location>
        <begin position="687"/>
        <end position="739"/>
    </location>
</feature>
<dbReference type="CDD" id="cd00130">
    <property type="entry name" value="PAS"/>
    <property type="match status" value="3"/>
</dbReference>
<evidence type="ECO:0000259" key="9">
    <source>
        <dbReference type="PROSITE" id="PS50883"/>
    </source>
</evidence>
<dbReference type="OrthoDB" id="9804951at2"/>
<feature type="domain" description="PAC" evidence="8">
    <location>
        <begin position="544"/>
        <end position="599"/>
    </location>
</feature>
<evidence type="ECO:0000256" key="5">
    <source>
        <dbReference type="ARBA" id="ARBA00051114"/>
    </source>
</evidence>
<evidence type="ECO:0000313" key="12">
    <source>
        <dbReference type="Proteomes" id="UP000243629"/>
    </source>
</evidence>
<dbReference type="PROSITE" id="PS50112">
    <property type="entry name" value="PAS"/>
    <property type="match status" value="3"/>
</dbReference>
<dbReference type="Pfam" id="PF08447">
    <property type="entry name" value="PAS_3"/>
    <property type="match status" value="1"/>
</dbReference>
<feature type="domain" description="PAS" evidence="7">
    <location>
        <begin position="468"/>
        <end position="531"/>
    </location>
</feature>
<protein>
    <recommendedName>
        <fullName evidence="3">cyclic-guanylate-specific phosphodiesterase</fullName>
        <ecNumber evidence="3">3.1.4.52</ecNumber>
    </recommendedName>
</protein>
<dbReference type="Proteomes" id="UP000243629">
    <property type="component" value="Unassembled WGS sequence"/>
</dbReference>
<dbReference type="GO" id="GO:0071732">
    <property type="term" value="P:cellular response to nitric oxide"/>
    <property type="evidence" value="ECO:0007669"/>
    <property type="project" value="UniProtKB-ARBA"/>
</dbReference>
<feature type="transmembrane region" description="Helical" evidence="6">
    <location>
        <begin position="37"/>
        <end position="56"/>
    </location>
</feature>
<comment type="cofactor">
    <cofactor evidence="1">
        <name>Mg(2+)</name>
        <dbReference type="ChEBI" id="CHEBI:18420"/>
    </cofactor>
</comment>
<dbReference type="NCBIfam" id="TIGR00229">
    <property type="entry name" value="sensory_box"/>
    <property type="match status" value="3"/>
</dbReference>
<feature type="domain" description="EAL" evidence="9">
    <location>
        <begin position="1039"/>
        <end position="1293"/>
    </location>
</feature>
<reference evidence="12" key="1">
    <citation type="submission" date="2016-10" db="EMBL/GenBank/DDBJ databases">
        <authorList>
            <person name="Varghese N."/>
            <person name="Submissions S."/>
        </authorList>
    </citation>
    <scope>NUCLEOTIDE SEQUENCE [LARGE SCALE GENOMIC DNA]</scope>
    <source>
        <strain evidence="12">DSM 24213</strain>
    </source>
</reference>
<dbReference type="Pfam" id="PF00990">
    <property type="entry name" value="GGDEF"/>
    <property type="match status" value="1"/>
</dbReference>
<dbReference type="STRING" id="1720063.SAMN05216217_103117"/>
<dbReference type="CDD" id="cd01949">
    <property type="entry name" value="GGDEF"/>
    <property type="match status" value="1"/>
</dbReference>
<dbReference type="SMART" id="SM00086">
    <property type="entry name" value="PAC"/>
    <property type="match status" value="3"/>
</dbReference>
<dbReference type="GO" id="GO:0071111">
    <property type="term" value="F:cyclic-guanylate-specific phosphodiesterase activity"/>
    <property type="evidence" value="ECO:0007669"/>
    <property type="project" value="UniProtKB-EC"/>
</dbReference>
<keyword evidence="4" id="KW-0973">c-di-GMP</keyword>
<dbReference type="InterPro" id="IPR000160">
    <property type="entry name" value="GGDEF_dom"/>
</dbReference>
<evidence type="ECO:0000256" key="1">
    <source>
        <dbReference type="ARBA" id="ARBA00001946"/>
    </source>
</evidence>
<dbReference type="InterPro" id="IPR000014">
    <property type="entry name" value="PAS"/>
</dbReference>
<dbReference type="PANTHER" id="PTHR44757">
    <property type="entry name" value="DIGUANYLATE CYCLASE DGCP"/>
    <property type="match status" value="1"/>
</dbReference>
<gene>
    <name evidence="11" type="ORF">SAMN05216217_103117</name>
</gene>
<dbReference type="Gene3D" id="3.30.450.20">
    <property type="entry name" value="PAS domain"/>
    <property type="match status" value="3"/>
</dbReference>
<dbReference type="InterPro" id="IPR001610">
    <property type="entry name" value="PAC"/>
</dbReference>
<organism evidence="11 12">
    <name type="scientific">Halopseudomonas yangmingensis</name>
    <dbReference type="NCBI Taxonomy" id="1720063"/>
    <lineage>
        <taxon>Bacteria</taxon>
        <taxon>Pseudomonadati</taxon>
        <taxon>Pseudomonadota</taxon>
        <taxon>Gammaproteobacteria</taxon>
        <taxon>Pseudomonadales</taxon>
        <taxon>Pseudomonadaceae</taxon>
        <taxon>Halopseudomonas</taxon>
    </lineage>
</organism>
<evidence type="ECO:0000256" key="2">
    <source>
        <dbReference type="ARBA" id="ARBA00004533"/>
    </source>
</evidence>
<dbReference type="FunFam" id="3.30.70.270:FF:000001">
    <property type="entry name" value="Diguanylate cyclase domain protein"/>
    <property type="match status" value="1"/>
</dbReference>
<dbReference type="EMBL" id="FOUI01000003">
    <property type="protein sequence ID" value="SFM31736.1"/>
    <property type="molecule type" value="Genomic_DNA"/>
</dbReference>
<evidence type="ECO:0000259" key="10">
    <source>
        <dbReference type="PROSITE" id="PS50887"/>
    </source>
</evidence>
<dbReference type="SUPFAM" id="SSF141868">
    <property type="entry name" value="EAL domain-like"/>
    <property type="match status" value="1"/>
</dbReference>
<dbReference type="PROSITE" id="PS50887">
    <property type="entry name" value="GGDEF"/>
    <property type="match status" value="1"/>
</dbReference>
<feature type="domain" description="PAS" evidence="7">
    <location>
        <begin position="736"/>
        <end position="781"/>
    </location>
</feature>
<dbReference type="InterPro" id="IPR001633">
    <property type="entry name" value="EAL_dom"/>
</dbReference>
<dbReference type="Gene3D" id="3.20.20.450">
    <property type="entry name" value="EAL domain"/>
    <property type="match status" value="1"/>
</dbReference>
<feature type="transmembrane region" description="Helical" evidence="6">
    <location>
        <begin position="268"/>
        <end position="289"/>
    </location>
</feature>
<keyword evidence="12" id="KW-1185">Reference proteome</keyword>
<evidence type="ECO:0000313" key="11">
    <source>
        <dbReference type="EMBL" id="SFM31736.1"/>
    </source>
</evidence>
<dbReference type="InterPro" id="IPR035919">
    <property type="entry name" value="EAL_sf"/>
</dbReference>
<dbReference type="SMART" id="SM00091">
    <property type="entry name" value="PAS"/>
    <property type="match status" value="3"/>
</dbReference>
<dbReference type="InterPro" id="IPR043128">
    <property type="entry name" value="Rev_trsase/Diguanyl_cyclase"/>
</dbReference>
<dbReference type="InterPro" id="IPR013655">
    <property type="entry name" value="PAS_fold_3"/>
</dbReference>
<dbReference type="InterPro" id="IPR000700">
    <property type="entry name" value="PAS-assoc_C"/>
</dbReference>
<sequence length="1295" mass="147358">MTGARSPLSTKHQERLTTGFEDLPNTRQMQFRARHGLMLTLCATLLLSLLMAWQMATDLRLFTERHQQQMEESVWLLADQADGSLGARALSLQLLLDELAVMTDEKGMFELVQTLRPELQQLQLVDVTDPDPLMTWEWLPAARLLVLQGYGHYLEHSFNAPVLYWLLPSQRIGHVWVLQLDVRFLDELLPVQPGSGFLWMVEDSGKGRVLVIQQGELLEYPRDMGLDAAMRSRVRVSAPLSGTLWQIHALADERFLDSYRLQLMRSKLVVVIGFILLMLAGIWLITLLMRINRNLQHSSQRSLLSLRDSERRYHDIFSGVGIAVGLLDLRRLRELLDRLQIHDAEALQQWLQGHPEREQLLVSTLHVLDANPELLQMLGVDSCSQIEDLLHSVRPLRPGGARYRLLCAVADRTQRLELETPLPSPGGGMRHIWVVMKLPEQLEDYSAVTLSISDISTRRQVELTLMQREQFWSEVLREVPDILYIQDLQQRRYTFFNRHLARVLGYTAEEQKKLPQDYVFRLLHPDDQEYMTINQNLLQVLGEREHEWRVRWRHQSGSWRWFSIRCRIMSRDAGGRPKLVIGLVRDIHQHVESSLRLTTSEQRYRLLAENISDVIWSTGSDFRLDYVSPSVRHTLGYTPDQVIERGFADFVAGDRYRTFMVDLIRELRHRVVDNEASARLRRHGFYREISFDCVKADGHRCPLELRVSLMWDAYGQFLGLLGIARDITEQRRTENRLRMAATVFENTTGAIMVTDPAGYVVQVNENFSQITQYSADQVVDQKPEMLASSVHDVNWFAGLHEQLLRQGRWEAELWLRRRDGEEFPAWTGITAVRDSEGDLVSYVWFFVDISERKASEQRIESLAYYDVLTGLPNRSLFQDRLAAALRQAARDQSWLAVLFVDLDRFKPINDTLGHAAGDAMLREVAQRLQSCVRDTDTVARMGGDEFTLLLGNLAGRDSAMSVAAHVAEKVLVGLAPSFVLQGRECYISASIGIALYPEDGGNESELLQHADTAMYHAKGQGKDTFQFFHDGMNASAMARLSLENDLRRTLQEGGLHLNFQPQFSCADRQLTGAEVLVRWQHPQRGAVSPADFVPMAEELGLVGVLGDWVLERACAQLAEWQARGLHMPRLAINLSARQLADQRLVSQLRQALQRHQLDPSQIELELTESTLLKDIDSSRDTLQSLKKLGVSLAIDDFGTGYSSLSYLKLLPIDTLKIDRSFIQAMTAGGRDAQLTQTMVVMAHGLGVRVLAEGVEDAEQFELLASFGCDEVQGYWLGRPMPAATLAALLSRSSGE</sequence>
<dbReference type="GO" id="GO:0005886">
    <property type="term" value="C:plasma membrane"/>
    <property type="evidence" value="ECO:0007669"/>
    <property type="project" value="UniProtKB-SubCell"/>
</dbReference>
<name>A0A1I4PVY1_9GAMM</name>
<evidence type="ECO:0000256" key="3">
    <source>
        <dbReference type="ARBA" id="ARBA00012282"/>
    </source>
</evidence>
<feature type="domain" description="PAC" evidence="8">
    <location>
        <begin position="809"/>
        <end position="861"/>
    </location>
</feature>
<dbReference type="PANTHER" id="PTHR44757:SF2">
    <property type="entry name" value="BIOFILM ARCHITECTURE MAINTENANCE PROTEIN MBAA"/>
    <property type="match status" value="1"/>
</dbReference>
<accession>A0A1I4PVY1</accession>
<comment type="catalytic activity">
    <reaction evidence="5">
        <text>3',3'-c-di-GMP + H2O = 5'-phosphoguanylyl(3'-&gt;5')guanosine + H(+)</text>
        <dbReference type="Rhea" id="RHEA:24902"/>
        <dbReference type="ChEBI" id="CHEBI:15377"/>
        <dbReference type="ChEBI" id="CHEBI:15378"/>
        <dbReference type="ChEBI" id="CHEBI:58754"/>
        <dbReference type="ChEBI" id="CHEBI:58805"/>
        <dbReference type="EC" id="3.1.4.52"/>
    </reaction>
    <physiologicalReaction direction="left-to-right" evidence="5">
        <dbReference type="Rhea" id="RHEA:24903"/>
    </physiologicalReaction>
</comment>
<dbReference type="PROSITE" id="PS50883">
    <property type="entry name" value="EAL"/>
    <property type="match status" value="1"/>
</dbReference>
<dbReference type="InterPro" id="IPR052155">
    <property type="entry name" value="Biofilm_reg_signaling"/>
</dbReference>
<evidence type="ECO:0000256" key="4">
    <source>
        <dbReference type="ARBA" id="ARBA00022636"/>
    </source>
</evidence>
<dbReference type="Pfam" id="PF13426">
    <property type="entry name" value="PAS_9"/>
    <property type="match status" value="2"/>
</dbReference>
<evidence type="ECO:0000259" key="8">
    <source>
        <dbReference type="PROSITE" id="PS50113"/>
    </source>
</evidence>
<evidence type="ECO:0000259" key="7">
    <source>
        <dbReference type="PROSITE" id="PS50112"/>
    </source>
</evidence>
<keyword evidence="6" id="KW-1133">Transmembrane helix</keyword>
<proteinExistence type="predicted"/>
<dbReference type="FunFam" id="3.20.20.450:FF:000001">
    <property type="entry name" value="Cyclic di-GMP phosphodiesterase yahA"/>
    <property type="match status" value="1"/>
</dbReference>
<feature type="domain" description="PAS" evidence="7">
    <location>
        <begin position="600"/>
        <end position="675"/>
    </location>
</feature>
<dbReference type="SUPFAM" id="SSF55073">
    <property type="entry name" value="Nucleotide cyclase"/>
    <property type="match status" value="1"/>
</dbReference>